<dbReference type="Proteomes" id="UP000039370">
    <property type="component" value="Unassembled WGS sequence"/>
</dbReference>
<evidence type="ECO:0000313" key="5">
    <source>
        <dbReference type="Proteomes" id="UP000243136"/>
    </source>
</evidence>
<evidence type="ECO:0000256" key="1">
    <source>
        <dbReference type="SAM" id="SignalP"/>
    </source>
</evidence>
<feature type="signal peptide" evidence="1">
    <location>
        <begin position="1"/>
        <end position="21"/>
    </location>
</feature>
<dbReference type="EMBL" id="CP022388">
    <property type="protein sequence ID" value="ATA92455.1"/>
    <property type="molecule type" value="Genomic_DNA"/>
</dbReference>
<dbReference type="GeneID" id="69581251"/>
<organism evidence="3 4">
    <name type="scientific">Capnocytophaga canimorsus</name>
    <dbReference type="NCBI Taxonomy" id="28188"/>
    <lineage>
        <taxon>Bacteria</taxon>
        <taxon>Pseudomonadati</taxon>
        <taxon>Bacteroidota</taxon>
        <taxon>Flavobacteriia</taxon>
        <taxon>Flavobacteriales</taxon>
        <taxon>Flavobacteriaceae</taxon>
        <taxon>Capnocytophaga</taxon>
    </lineage>
</organism>
<feature type="chain" id="PRO_5002130149" description="TonB C-terminal domain-containing protein" evidence="1">
    <location>
        <begin position="22"/>
        <end position="167"/>
    </location>
</feature>
<evidence type="ECO:0000313" key="3">
    <source>
        <dbReference type="EMBL" id="CEN49922.1"/>
    </source>
</evidence>
<accession>A0A0B7IIV7</accession>
<dbReference type="PROSITE" id="PS51257">
    <property type="entry name" value="PROKAR_LIPOPROTEIN"/>
    <property type="match status" value="1"/>
</dbReference>
<reference evidence="2" key="3">
    <citation type="journal article" date="2017" name="Genome Announc.">
        <title>Twelve Complete Reference Genomes of Clinical Isolates in the Capnocytophaga Genus.</title>
        <authorList>
            <person name="Villarma A."/>
            <person name="Gulvik C.A."/>
            <person name="Rowe L.A."/>
            <person name="Sheth M."/>
            <person name="Juieng P."/>
            <person name="Nicholson A.C."/>
            <person name="Loparev V.N."/>
            <person name="McQuiston J.R."/>
        </authorList>
    </citation>
    <scope>NUCLEOTIDE SEQUENCE</scope>
    <source>
        <strain evidence="2">H5594</strain>
    </source>
</reference>
<proteinExistence type="predicted"/>
<dbReference type="Proteomes" id="UP000243136">
    <property type="component" value="Chromosome"/>
</dbReference>
<reference evidence="5" key="4">
    <citation type="submission" date="2017-06" db="EMBL/GenBank/DDBJ databases">
        <title>Capnocytophaga spp. assemblies.</title>
        <authorList>
            <person name="Gulvik C.A."/>
        </authorList>
    </citation>
    <scope>NUCLEOTIDE SEQUENCE [LARGE SCALE GENOMIC DNA]</scope>
    <source>
        <strain evidence="5">H5594</strain>
    </source>
</reference>
<evidence type="ECO:0000313" key="2">
    <source>
        <dbReference type="EMBL" id="ATA92455.1"/>
    </source>
</evidence>
<reference evidence="3" key="1">
    <citation type="submission" date="2015-01" db="EMBL/GenBank/DDBJ databases">
        <authorList>
            <person name="Xiang T."/>
            <person name="Song Y."/>
            <person name="Huang L."/>
            <person name="Wang B."/>
            <person name="Wu P."/>
        </authorList>
    </citation>
    <scope>NUCLEOTIDE SEQUENCE [LARGE SCALE GENOMIC DNA]</scope>
    <source>
        <strain evidence="3">Cc11</strain>
    </source>
</reference>
<keyword evidence="1" id="KW-0732">Signal</keyword>
<dbReference type="RefSeq" id="WP_041986040.1">
    <property type="nucleotide sequence ID" value="NZ_BOQJ01000008.1"/>
</dbReference>
<sequence length="167" mass="18995">MKYSFCSVLIPFLMASCNFNADNKAKQAEEAKAKLDSIVQTQLAEIDMNEVDSYPLFPQCSDTLTQEEQKKCFENTFAKIFQDIFQNEKFEVAEPINDTLKVFVKISNQGNTILDYIEAKDQTKNLLPNLETSLKKHFEAFPNIKPAVKQGVEVSTQFTLPIVIDVK</sequence>
<name>A0A0B7IIV7_9FLAO</name>
<dbReference type="AlphaFoldDB" id="A0A0B7IIV7"/>
<evidence type="ECO:0008006" key="6">
    <source>
        <dbReference type="Google" id="ProtNLM"/>
    </source>
</evidence>
<protein>
    <recommendedName>
        <fullName evidence="6">TonB C-terminal domain-containing protein</fullName>
    </recommendedName>
</protein>
<gene>
    <name evidence="3" type="ORF">CCAN11_2040003</name>
    <name evidence="2" type="ORF">CGC56_09975</name>
</gene>
<reference evidence="4" key="2">
    <citation type="submission" date="2015-01" db="EMBL/GenBank/DDBJ databases">
        <authorList>
            <person name="MANFREDI Pablo"/>
        </authorList>
    </citation>
    <scope>NUCLEOTIDE SEQUENCE [LARGE SCALE GENOMIC DNA]</scope>
    <source>
        <strain evidence="4">Cc11</strain>
    </source>
</reference>
<evidence type="ECO:0000313" key="4">
    <source>
        <dbReference type="Proteomes" id="UP000039370"/>
    </source>
</evidence>
<dbReference type="EMBL" id="CDOK01000118">
    <property type="protein sequence ID" value="CEN49922.1"/>
    <property type="molecule type" value="Genomic_DNA"/>
</dbReference>